<evidence type="ECO:0000313" key="2">
    <source>
        <dbReference type="Proteomes" id="UP000664144"/>
    </source>
</evidence>
<sequence length="134" mass="15647">MGQFIQLRELLVLNLALIEVPLWLTTLTDLRYVMLRGTDITKLPATISNLHRLELLRIENCQNPLSMLPESFRELRALRYLSFRDTYLRYLPIKHLPPSLTHLELSYSSLLAGVDYDELHSRFPKLRVCLNGVK</sequence>
<dbReference type="PANTHER" id="PTHR47186">
    <property type="entry name" value="LEUCINE-RICH REPEAT-CONTAINING PROTEIN 57"/>
    <property type="match status" value="1"/>
</dbReference>
<dbReference type="InterPro" id="IPR032675">
    <property type="entry name" value="LRR_dom_sf"/>
</dbReference>
<gene>
    <name evidence="1" type="ORF">J0X19_16955</name>
</gene>
<dbReference type="Proteomes" id="UP000664144">
    <property type="component" value="Unassembled WGS sequence"/>
</dbReference>
<comment type="caution">
    <text evidence="1">The sequence shown here is derived from an EMBL/GenBank/DDBJ whole genome shotgun (WGS) entry which is preliminary data.</text>
</comment>
<organism evidence="1 2">
    <name type="scientific">Hymenobacter telluris</name>
    <dbReference type="NCBI Taxonomy" id="2816474"/>
    <lineage>
        <taxon>Bacteria</taxon>
        <taxon>Pseudomonadati</taxon>
        <taxon>Bacteroidota</taxon>
        <taxon>Cytophagia</taxon>
        <taxon>Cytophagales</taxon>
        <taxon>Hymenobacteraceae</taxon>
        <taxon>Hymenobacter</taxon>
    </lineage>
</organism>
<dbReference type="AlphaFoldDB" id="A0A939JEQ9"/>
<name>A0A939JEQ9_9BACT</name>
<accession>A0A939JEQ9</accession>
<keyword evidence="2" id="KW-1185">Reference proteome</keyword>
<dbReference type="SUPFAM" id="SSF52058">
    <property type="entry name" value="L domain-like"/>
    <property type="match status" value="1"/>
</dbReference>
<dbReference type="EMBL" id="JAFLQZ010000012">
    <property type="protein sequence ID" value="MBO0359652.1"/>
    <property type="molecule type" value="Genomic_DNA"/>
</dbReference>
<evidence type="ECO:0008006" key="3">
    <source>
        <dbReference type="Google" id="ProtNLM"/>
    </source>
</evidence>
<dbReference type="PANTHER" id="PTHR47186:SF3">
    <property type="entry name" value="OS09G0267800 PROTEIN"/>
    <property type="match status" value="1"/>
</dbReference>
<protein>
    <recommendedName>
        <fullName evidence="3">Leucine-rich repeat domain-containing protein</fullName>
    </recommendedName>
</protein>
<evidence type="ECO:0000313" key="1">
    <source>
        <dbReference type="EMBL" id="MBO0359652.1"/>
    </source>
</evidence>
<reference evidence="1" key="1">
    <citation type="submission" date="2021-03" db="EMBL/GenBank/DDBJ databases">
        <authorList>
            <person name="Kim M.K."/>
        </authorList>
    </citation>
    <scope>NUCLEOTIDE SEQUENCE</scope>
    <source>
        <strain evidence="1">BT186</strain>
    </source>
</reference>
<proteinExistence type="predicted"/>
<dbReference type="Gene3D" id="3.80.10.10">
    <property type="entry name" value="Ribonuclease Inhibitor"/>
    <property type="match status" value="1"/>
</dbReference>